<dbReference type="EMBL" id="JH795881">
    <property type="protein sequence ID" value="EJT96702.1"/>
    <property type="molecule type" value="Genomic_DNA"/>
</dbReference>
<dbReference type="Proteomes" id="UP000030653">
    <property type="component" value="Unassembled WGS sequence"/>
</dbReference>
<gene>
    <name evidence="2" type="ORF">DACRYDRAFT_60093</name>
</gene>
<accession>M5FZ01</accession>
<protein>
    <recommendedName>
        <fullName evidence="1">Small ribosomal subunit protein mS35 mitochondrial conserved domain-containing protein</fullName>
    </recommendedName>
</protein>
<dbReference type="GO" id="GO:0003735">
    <property type="term" value="F:structural constituent of ribosome"/>
    <property type="evidence" value="ECO:0007669"/>
    <property type="project" value="InterPro"/>
</dbReference>
<evidence type="ECO:0000313" key="2">
    <source>
        <dbReference type="EMBL" id="EJT96702.1"/>
    </source>
</evidence>
<dbReference type="GO" id="GO:0032543">
    <property type="term" value="P:mitochondrial translation"/>
    <property type="evidence" value="ECO:0007669"/>
    <property type="project" value="InterPro"/>
</dbReference>
<dbReference type="OrthoDB" id="283424at2759"/>
<name>M5FZ01_DACPD</name>
<sequence length="217" mass="25316">MRFFRDFGYDDIPSVGHDMLGSDRQYVEYMRYIEVEGPELEKYRQPFVPQTLFPLRIRTFNYNGEQHPATRKVVLTCPVSCLSLPPAALHKLKLLSGARWSPYPPTDAGVTPEEQEKEGGEGWIKISCEMFPEPLQNSKWCSDKLDLLVMESQRNPTYFLSVPLDTRHIHARERKHPRHTHLRRADFPLEWIPEGLREEARSKREARPLGEGRLPFS</sequence>
<organism evidence="2 3">
    <name type="scientific">Dacryopinax primogenitus (strain DJM 731)</name>
    <name type="common">Brown rot fungus</name>
    <dbReference type="NCBI Taxonomy" id="1858805"/>
    <lineage>
        <taxon>Eukaryota</taxon>
        <taxon>Fungi</taxon>
        <taxon>Dikarya</taxon>
        <taxon>Basidiomycota</taxon>
        <taxon>Agaricomycotina</taxon>
        <taxon>Dacrymycetes</taxon>
        <taxon>Dacrymycetales</taxon>
        <taxon>Dacrymycetaceae</taxon>
        <taxon>Dacryopinax</taxon>
    </lineage>
</organism>
<dbReference type="GeneID" id="63690674"/>
<feature type="domain" description="Small ribosomal subunit protein mS35 mitochondrial conserved" evidence="1">
    <location>
        <begin position="52"/>
        <end position="191"/>
    </location>
</feature>
<dbReference type="AlphaFoldDB" id="M5FZ01"/>
<reference evidence="2 3" key="1">
    <citation type="journal article" date="2012" name="Science">
        <title>The Paleozoic origin of enzymatic lignin decomposition reconstructed from 31 fungal genomes.</title>
        <authorList>
            <person name="Floudas D."/>
            <person name="Binder M."/>
            <person name="Riley R."/>
            <person name="Barry K."/>
            <person name="Blanchette R.A."/>
            <person name="Henrissat B."/>
            <person name="Martinez A.T."/>
            <person name="Otillar R."/>
            <person name="Spatafora J.W."/>
            <person name="Yadav J.S."/>
            <person name="Aerts A."/>
            <person name="Benoit I."/>
            <person name="Boyd A."/>
            <person name="Carlson A."/>
            <person name="Copeland A."/>
            <person name="Coutinho P.M."/>
            <person name="de Vries R.P."/>
            <person name="Ferreira P."/>
            <person name="Findley K."/>
            <person name="Foster B."/>
            <person name="Gaskell J."/>
            <person name="Glotzer D."/>
            <person name="Gorecki P."/>
            <person name="Heitman J."/>
            <person name="Hesse C."/>
            <person name="Hori C."/>
            <person name="Igarashi K."/>
            <person name="Jurgens J.A."/>
            <person name="Kallen N."/>
            <person name="Kersten P."/>
            <person name="Kohler A."/>
            <person name="Kuees U."/>
            <person name="Kumar T.K.A."/>
            <person name="Kuo A."/>
            <person name="LaButti K."/>
            <person name="Larrondo L.F."/>
            <person name="Lindquist E."/>
            <person name="Ling A."/>
            <person name="Lombard V."/>
            <person name="Lucas S."/>
            <person name="Lundell T."/>
            <person name="Martin R."/>
            <person name="McLaughlin D.J."/>
            <person name="Morgenstern I."/>
            <person name="Morin E."/>
            <person name="Murat C."/>
            <person name="Nagy L.G."/>
            <person name="Nolan M."/>
            <person name="Ohm R.A."/>
            <person name="Patyshakuliyeva A."/>
            <person name="Rokas A."/>
            <person name="Ruiz-Duenas F.J."/>
            <person name="Sabat G."/>
            <person name="Salamov A."/>
            <person name="Samejima M."/>
            <person name="Schmutz J."/>
            <person name="Slot J.C."/>
            <person name="St John F."/>
            <person name="Stenlid J."/>
            <person name="Sun H."/>
            <person name="Sun S."/>
            <person name="Syed K."/>
            <person name="Tsang A."/>
            <person name="Wiebenga A."/>
            <person name="Young D."/>
            <person name="Pisabarro A."/>
            <person name="Eastwood D.C."/>
            <person name="Martin F."/>
            <person name="Cullen D."/>
            <person name="Grigoriev I.V."/>
            <person name="Hibbett D.S."/>
        </authorList>
    </citation>
    <scope>NUCLEOTIDE SEQUENCE [LARGE SCALE GENOMIC DNA]</scope>
    <source>
        <strain evidence="2 3">DJM-731 SS1</strain>
    </source>
</reference>
<dbReference type="RefSeq" id="XP_040623600.1">
    <property type="nucleotide sequence ID" value="XM_040775612.1"/>
</dbReference>
<dbReference type="OMA" id="AMNLKWA"/>
<dbReference type="PANTHER" id="PTHR13490">
    <property type="entry name" value="MITOCHONDRIAL 28S RIBOSOMAL PROTEIN S28"/>
    <property type="match status" value="1"/>
</dbReference>
<dbReference type="PANTHER" id="PTHR13490:SF0">
    <property type="entry name" value="SMALL RIBOSOMAL SUBUNIT PROTEIN MS35"/>
    <property type="match status" value="1"/>
</dbReference>
<dbReference type="Pfam" id="PF10213">
    <property type="entry name" value="MRP-S28"/>
    <property type="match status" value="1"/>
</dbReference>
<dbReference type="HOGENOM" id="CLU_072379_0_0_1"/>
<proteinExistence type="predicted"/>
<evidence type="ECO:0000259" key="1">
    <source>
        <dbReference type="Pfam" id="PF10213"/>
    </source>
</evidence>
<dbReference type="InterPro" id="IPR019349">
    <property type="entry name" value="Ribosomal_mS35_mit"/>
</dbReference>
<keyword evidence="3" id="KW-1185">Reference proteome</keyword>
<dbReference type="InterPro" id="IPR039848">
    <property type="entry name" value="Ribosomal_mS35_mt"/>
</dbReference>
<dbReference type="GO" id="GO:0005763">
    <property type="term" value="C:mitochondrial small ribosomal subunit"/>
    <property type="evidence" value="ECO:0007669"/>
    <property type="project" value="TreeGrafter"/>
</dbReference>
<evidence type="ECO:0000313" key="3">
    <source>
        <dbReference type="Proteomes" id="UP000030653"/>
    </source>
</evidence>
<dbReference type="STRING" id="1858805.M5FZ01"/>